<dbReference type="InterPro" id="IPR036291">
    <property type="entry name" value="NAD(P)-bd_dom_sf"/>
</dbReference>
<dbReference type="SUPFAM" id="SSF51735">
    <property type="entry name" value="NAD(P)-binding Rossmann-fold domains"/>
    <property type="match status" value="1"/>
</dbReference>
<feature type="domain" description="Ketoreductase" evidence="3">
    <location>
        <begin position="7"/>
        <end position="181"/>
    </location>
</feature>
<gene>
    <name evidence="4" type="ORF">ACIB24_08420</name>
</gene>
<organism evidence="4 5">
    <name type="scientific">Spongisporangium articulatum</name>
    <dbReference type="NCBI Taxonomy" id="3362603"/>
    <lineage>
        <taxon>Bacteria</taxon>
        <taxon>Bacillati</taxon>
        <taxon>Actinomycetota</taxon>
        <taxon>Actinomycetes</taxon>
        <taxon>Kineosporiales</taxon>
        <taxon>Kineosporiaceae</taxon>
        <taxon>Spongisporangium</taxon>
    </lineage>
</organism>
<dbReference type="PANTHER" id="PTHR42879:SF2">
    <property type="entry name" value="3-OXOACYL-[ACYL-CARRIER-PROTEIN] REDUCTASE FABG"/>
    <property type="match status" value="1"/>
</dbReference>
<dbReference type="PANTHER" id="PTHR42879">
    <property type="entry name" value="3-OXOACYL-(ACYL-CARRIER-PROTEIN) REDUCTASE"/>
    <property type="match status" value="1"/>
</dbReference>
<reference evidence="4 5" key="1">
    <citation type="submission" date="2024-10" db="EMBL/GenBank/DDBJ databases">
        <title>The Natural Products Discovery Center: Release of the First 8490 Sequenced Strains for Exploring Actinobacteria Biosynthetic Diversity.</title>
        <authorList>
            <person name="Kalkreuter E."/>
            <person name="Kautsar S.A."/>
            <person name="Yang D."/>
            <person name="Bader C.D."/>
            <person name="Teijaro C.N."/>
            <person name="Fluegel L."/>
            <person name="Davis C.M."/>
            <person name="Simpson J.R."/>
            <person name="Lauterbach L."/>
            <person name="Steele A.D."/>
            <person name="Gui C."/>
            <person name="Meng S."/>
            <person name="Li G."/>
            <person name="Viehrig K."/>
            <person name="Ye F."/>
            <person name="Su P."/>
            <person name="Kiefer A.F."/>
            <person name="Nichols A."/>
            <person name="Cepeda A.J."/>
            <person name="Yan W."/>
            <person name="Fan B."/>
            <person name="Jiang Y."/>
            <person name="Adhikari A."/>
            <person name="Zheng C.-J."/>
            <person name="Schuster L."/>
            <person name="Cowan T.M."/>
            <person name="Smanski M.J."/>
            <person name="Chevrette M.G."/>
            <person name="De Carvalho L.P.S."/>
            <person name="Shen B."/>
        </authorList>
    </citation>
    <scope>NUCLEOTIDE SEQUENCE [LARGE SCALE GENOMIC DNA]</scope>
    <source>
        <strain evidence="4 5">NPDC049639</strain>
    </source>
</reference>
<sequence>MLLEPGTVALVTGASKGIGAACAIDLAAEGATVVVNYHGDAQGAAQTVATIEAAGGRAVAIQADVADEAAVKDMFARVRREFGRLDVLVNNAGRSIDKAMPMLSRDDFENVMATNATGVFLCCREAARLMSMAGRGSIVNISSISTHGGPVVSNYAASKAAVTAFSKSIAAELAIRNVRVNVVSPGYVETKLTSVMHPSARRVVLDRTALNRSARPEEIAHVVTFLASDKASFITGAVIDADGGASIGQVISPGRARNEGLDDDRSGPRAARGA</sequence>
<dbReference type="PROSITE" id="PS00061">
    <property type="entry name" value="ADH_SHORT"/>
    <property type="match status" value="1"/>
</dbReference>
<dbReference type="Gene3D" id="3.40.50.720">
    <property type="entry name" value="NAD(P)-binding Rossmann-like Domain"/>
    <property type="match status" value="1"/>
</dbReference>
<feature type="compositionally biased region" description="Basic and acidic residues" evidence="2">
    <location>
        <begin position="256"/>
        <end position="267"/>
    </location>
</feature>
<dbReference type="InterPro" id="IPR002347">
    <property type="entry name" value="SDR_fam"/>
</dbReference>
<accession>A0ABW8AL86</accession>
<evidence type="ECO:0000259" key="3">
    <source>
        <dbReference type="SMART" id="SM00822"/>
    </source>
</evidence>
<dbReference type="InterPro" id="IPR020904">
    <property type="entry name" value="Sc_DH/Rdtase_CS"/>
</dbReference>
<proteinExistence type="inferred from homology"/>
<dbReference type="EC" id="1.1.1.-" evidence="4"/>
<dbReference type="PRINTS" id="PR00080">
    <property type="entry name" value="SDRFAMILY"/>
</dbReference>
<dbReference type="PRINTS" id="PR00081">
    <property type="entry name" value="GDHRDH"/>
</dbReference>
<keyword evidence="5" id="KW-1185">Reference proteome</keyword>
<protein>
    <submittedName>
        <fullName evidence="4">SDR family NAD(P)-dependent oxidoreductase</fullName>
        <ecNumber evidence="4">1.1.1.-</ecNumber>
    </submittedName>
</protein>
<dbReference type="Pfam" id="PF13561">
    <property type="entry name" value="adh_short_C2"/>
    <property type="match status" value="1"/>
</dbReference>
<name>A0ABW8AL86_9ACTN</name>
<comment type="caution">
    <text evidence="4">The sequence shown here is derived from an EMBL/GenBank/DDBJ whole genome shotgun (WGS) entry which is preliminary data.</text>
</comment>
<dbReference type="EMBL" id="JBITLV010000002">
    <property type="protein sequence ID" value="MFI7587082.1"/>
    <property type="molecule type" value="Genomic_DNA"/>
</dbReference>
<evidence type="ECO:0000313" key="5">
    <source>
        <dbReference type="Proteomes" id="UP001612915"/>
    </source>
</evidence>
<dbReference type="Proteomes" id="UP001612915">
    <property type="component" value="Unassembled WGS sequence"/>
</dbReference>
<dbReference type="NCBIfam" id="NF005559">
    <property type="entry name" value="PRK07231.1"/>
    <property type="match status" value="1"/>
</dbReference>
<feature type="region of interest" description="Disordered" evidence="2">
    <location>
        <begin position="250"/>
        <end position="274"/>
    </location>
</feature>
<evidence type="ECO:0000256" key="2">
    <source>
        <dbReference type="SAM" id="MobiDB-lite"/>
    </source>
</evidence>
<keyword evidence="4" id="KW-0560">Oxidoreductase</keyword>
<dbReference type="RefSeq" id="WP_398278022.1">
    <property type="nucleotide sequence ID" value="NZ_JBITLV010000002.1"/>
</dbReference>
<comment type="similarity">
    <text evidence="1">Belongs to the short-chain dehydrogenases/reductases (SDR) family.</text>
</comment>
<dbReference type="InterPro" id="IPR057326">
    <property type="entry name" value="KR_dom"/>
</dbReference>
<dbReference type="GO" id="GO:0016491">
    <property type="term" value="F:oxidoreductase activity"/>
    <property type="evidence" value="ECO:0007669"/>
    <property type="project" value="UniProtKB-KW"/>
</dbReference>
<evidence type="ECO:0000313" key="4">
    <source>
        <dbReference type="EMBL" id="MFI7587082.1"/>
    </source>
</evidence>
<dbReference type="InterPro" id="IPR050259">
    <property type="entry name" value="SDR"/>
</dbReference>
<dbReference type="SMART" id="SM00822">
    <property type="entry name" value="PKS_KR"/>
    <property type="match status" value="1"/>
</dbReference>
<evidence type="ECO:0000256" key="1">
    <source>
        <dbReference type="ARBA" id="ARBA00006484"/>
    </source>
</evidence>